<keyword evidence="4" id="KW-0645">Protease</keyword>
<evidence type="ECO:0000256" key="18">
    <source>
        <dbReference type="SAM" id="MobiDB-lite"/>
    </source>
</evidence>
<dbReference type="GO" id="GO:0008658">
    <property type="term" value="F:penicillin binding"/>
    <property type="evidence" value="ECO:0007669"/>
    <property type="project" value="InterPro"/>
</dbReference>
<feature type="domain" description="Glycosyl transferase family 51" evidence="20">
    <location>
        <begin position="57"/>
        <end position="230"/>
    </location>
</feature>
<dbReference type="GO" id="GO:0006508">
    <property type="term" value="P:proteolysis"/>
    <property type="evidence" value="ECO:0007669"/>
    <property type="project" value="UniProtKB-KW"/>
</dbReference>
<name>A0A9D6QNZ4_UNCEI</name>
<dbReference type="Gene3D" id="1.10.3810.10">
    <property type="entry name" value="Biosynthetic peptidoglycan transglycosylase-like"/>
    <property type="match status" value="1"/>
</dbReference>
<dbReference type="InterPro" id="IPR050396">
    <property type="entry name" value="Glycosyltr_51/Transpeptidase"/>
</dbReference>
<dbReference type="PANTHER" id="PTHR32282">
    <property type="entry name" value="BINDING PROTEIN TRANSPEPTIDASE, PUTATIVE-RELATED"/>
    <property type="match status" value="1"/>
</dbReference>
<keyword evidence="12" id="KW-0472">Membrane</keyword>
<dbReference type="GO" id="GO:0008955">
    <property type="term" value="F:peptidoglycan glycosyltransferase activity"/>
    <property type="evidence" value="ECO:0007669"/>
    <property type="project" value="UniProtKB-EC"/>
</dbReference>
<sequence>MRFPWRLFFVIVVFAVFASAGLVFGVVQWLRKDLASPQSLTAIAPPVKTTVYDARGRILHEFFIQNRSTVPLRGIPRHLVNATIATEDRNFYQHWGIDLWGIARAAVTDLVHLKIKEGGSTITQLLARNVFLTHERTWTRKLKEDALAIEIERNYTKAQILEMYFNQIYFGEGAYGVESASKTYFGKPLRDLSLSECALLAGIPANPRLYSPRTRPAAARARRAKVLRNMLSTGAITQVEFDNAMGSPLGVTPVRYSNDRAPYFVEMVRLHLDEKYGSNAVYEGGLKVYTTLDIDAQQIAERSLEKQLEALESELKIKKTMANFTPPAEDAARTGPTTPYLQGALVAIDPRTGYVRALVGGRNWTHSNFNRATQALRQPGSAFKPFVYTAAMDNGFHPTDIIVDEPVSFPGADGELYQPQNYDHLYRGPVTLRYALQQSINIPAIKLLRKVSTSLVASYARRMGIRSPVGQNLSLALGTSEVNLLELTGAYGVFADRGIRNDPLFVLKVEDKNGNVLEKNSPRPVEVLSEETASVMTSMLQSVVDHGTGFPARARGFTAPAAGKTGTMDEYMDAWFVGYIPSLVCGVWVGYDEKRTIGPGMTGARAALPAWTDFMIGATRGKPVEDFPVPAGTTTRQICAETGMLATEACPNVTTEIFDEGSEPNEYCTKHPGRPLEPPSTPAPVTSPAAAPAPRTPDPTRHEPVPSR</sequence>
<dbReference type="InterPro" id="IPR001264">
    <property type="entry name" value="Glyco_trans_51"/>
</dbReference>
<evidence type="ECO:0000256" key="10">
    <source>
        <dbReference type="ARBA" id="ARBA00022984"/>
    </source>
</evidence>
<feature type="compositionally biased region" description="Basic and acidic residues" evidence="18">
    <location>
        <begin position="698"/>
        <end position="708"/>
    </location>
</feature>
<dbReference type="SUPFAM" id="SSF53955">
    <property type="entry name" value="Lysozyme-like"/>
    <property type="match status" value="1"/>
</dbReference>
<evidence type="ECO:0000256" key="7">
    <source>
        <dbReference type="ARBA" id="ARBA00022692"/>
    </source>
</evidence>
<evidence type="ECO:0000256" key="9">
    <source>
        <dbReference type="ARBA" id="ARBA00022960"/>
    </source>
</evidence>
<dbReference type="Pfam" id="PF00912">
    <property type="entry name" value="Transgly"/>
    <property type="match status" value="1"/>
</dbReference>
<evidence type="ECO:0000256" key="1">
    <source>
        <dbReference type="ARBA" id="ARBA00004370"/>
    </source>
</evidence>
<dbReference type="InterPro" id="IPR012338">
    <property type="entry name" value="Beta-lactam/transpept-like"/>
</dbReference>
<reference evidence="21" key="1">
    <citation type="submission" date="2020-07" db="EMBL/GenBank/DDBJ databases">
        <title>Huge and variable diversity of episymbiotic CPR bacteria and DPANN archaea in groundwater ecosystems.</title>
        <authorList>
            <person name="He C.Y."/>
            <person name="Keren R."/>
            <person name="Whittaker M."/>
            <person name="Farag I.F."/>
            <person name="Doudna J."/>
            <person name="Cate J.H.D."/>
            <person name="Banfield J.F."/>
        </authorList>
    </citation>
    <scope>NUCLEOTIDE SEQUENCE</scope>
    <source>
        <strain evidence="21">NC_groundwater_928_Pr1_S-0.2um_72_17</strain>
    </source>
</reference>
<keyword evidence="10" id="KW-0573">Peptidoglycan synthesis</keyword>
<dbReference type="InterPro" id="IPR036950">
    <property type="entry name" value="PBP_transglycosylase"/>
</dbReference>
<evidence type="ECO:0000313" key="21">
    <source>
        <dbReference type="EMBL" id="MBI3539424.1"/>
    </source>
</evidence>
<evidence type="ECO:0000256" key="2">
    <source>
        <dbReference type="ARBA" id="ARBA00004752"/>
    </source>
</evidence>
<dbReference type="FunFam" id="1.10.3810.10:FF:000003">
    <property type="entry name" value="Penicillin-binding protein 1a"/>
    <property type="match status" value="1"/>
</dbReference>
<dbReference type="GO" id="GO:0009252">
    <property type="term" value="P:peptidoglycan biosynthetic process"/>
    <property type="evidence" value="ECO:0007669"/>
    <property type="project" value="UniProtKB-KW"/>
</dbReference>
<proteinExistence type="predicted"/>
<dbReference type="EC" id="2.4.99.28" evidence="15"/>
<feature type="coiled-coil region" evidence="17">
    <location>
        <begin position="294"/>
        <end position="321"/>
    </location>
</feature>
<evidence type="ECO:0000313" key="22">
    <source>
        <dbReference type="Proteomes" id="UP000807850"/>
    </source>
</evidence>
<feature type="domain" description="Penicillin-binding protein transpeptidase" evidence="19">
    <location>
        <begin position="343"/>
        <end position="582"/>
    </location>
</feature>
<comment type="subcellular location">
    <subcellularLocation>
        <location evidence="1">Membrane</location>
    </subcellularLocation>
</comment>
<evidence type="ECO:0000256" key="16">
    <source>
        <dbReference type="ARBA" id="ARBA00049902"/>
    </source>
</evidence>
<keyword evidence="6" id="KW-0808">Transferase</keyword>
<evidence type="ECO:0000256" key="17">
    <source>
        <dbReference type="SAM" id="Coils"/>
    </source>
</evidence>
<keyword evidence="17" id="KW-0175">Coiled coil</keyword>
<dbReference type="GO" id="GO:0071555">
    <property type="term" value="P:cell wall organization"/>
    <property type="evidence" value="ECO:0007669"/>
    <property type="project" value="UniProtKB-KW"/>
</dbReference>
<dbReference type="Gene3D" id="3.40.710.10">
    <property type="entry name" value="DD-peptidase/beta-lactamase superfamily"/>
    <property type="match status" value="1"/>
</dbReference>
<accession>A0A9D6QNZ4</accession>
<dbReference type="GO" id="GO:0004180">
    <property type="term" value="F:carboxypeptidase activity"/>
    <property type="evidence" value="ECO:0007669"/>
    <property type="project" value="UniProtKB-KW"/>
</dbReference>
<keyword evidence="3" id="KW-0121">Carboxypeptidase</keyword>
<feature type="compositionally biased region" description="Low complexity" evidence="18">
    <location>
        <begin position="683"/>
        <end position="693"/>
    </location>
</feature>
<comment type="catalytic activity">
    <reaction evidence="16">
        <text>[GlcNAc-(1-&gt;4)-Mur2Ac(oyl-L-Ala-gamma-D-Glu-L-Lys-D-Ala-D-Ala)](n)-di-trans,octa-cis-undecaprenyl diphosphate + beta-D-GlcNAc-(1-&gt;4)-Mur2Ac(oyl-L-Ala-gamma-D-Glu-L-Lys-D-Ala-D-Ala)-di-trans,octa-cis-undecaprenyl diphosphate = [GlcNAc-(1-&gt;4)-Mur2Ac(oyl-L-Ala-gamma-D-Glu-L-Lys-D-Ala-D-Ala)](n+1)-di-trans,octa-cis-undecaprenyl diphosphate + di-trans,octa-cis-undecaprenyl diphosphate + H(+)</text>
        <dbReference type="Rhea" id="RHEA:23708"/>
        <dbReference type="Rhea" id="RHEA-COMP:9602"/>
        <dbReference type="Rhea" id="RHEA-COMP:9603"/>
        <dbReference type="ChEBI" id="CHEBI:15378"/>
        <dbReference type="ChEBI" id="CHEBI:58405"/>
        <dbReference type="ChEBI" id="CHEBI:60033"/>
        <dbReference type="ChEBI" id="CHEBI:78435"/>
        <dbReference type="EC" id="2.4.99.28"/>
    </reaction>
</comment>
<dbReference type="GO" id="GO:0008360">
    <property type="term" value="P:regulation of cell shape"/>
    <property type="evidence" value="ECO:0007669"/>
    <property type="project" value="UniProtKB-KW"/>
</dbReference>
<evidence type="ECO:0000259" key="20">
    <source>
        <dbReference type="Pfam" id="PF00912"/>
    </source>
</evidence>
<dbReference type="SUPFAM" id="SSF56601">
    <property type="entry name" value="beta-lactamase/transpeptidase-like"/>
    <property type="match status" value="1"/>
</dbReference>
<dbReference type="PANTHER" id="PTHR32282:SF33">
    <property type="entry name" value="PEPTIDOGLYCAN GLYCOSYLTRANSFERASE"/>
    <property type="match status" value="1"/>
</dbReference>
<evidence type="ECO:0000256" key="5">
    <source>
        <dbReference type="ARBA" id="ARBA00022676"/>
    </source>
</evidence>
<dbReference type="EMBL" id="JACQAY010000121">
    <property type="protein sequence ID" value="MBI3539424.1"/>
    <property type="molecule type" value="Genomic_DNA"/>
</dbReference>
<evidence type="ECO:0000256" key="14">
    <source>
        <dbReference type="ARBA" id="ARBA00023316"/>
    </source>
</evidence>
<comment type="caution">
    <text evidence="21">The sequence shown here is derived from an EMBL/GenBank/DDBJ whole genome shotgun (WGS) entry which is preliminary data.</text>
</comment>
<evidence type="ECO:0000256" key="4">
    <source>
        <dbReference type="ARBA" id="ARBA00022670"/>
    </source>
</evidence>
<keyword evidence="14" id="KW-0961">Cell wall biogenesis/degradation</keyword>
<evidence type="ECO:0000256" key="6">
    <source>
        <dbReference type="ARBA" id="ARBA00022679"/>
    </source>
</evidence>
<dbReference type="Proteomes" id="UP000807850">
    <property type="component" value="Unassembled WGS sequence"/>
</dbReference>
<comment type="pathway">
    <text evidence="2">Cell wall biogenesis; peptidoglycan biosynthesis.</text>
</comment>
<feature type="non-terminal residue" evidence="21">
    <location>
        <position position="708"/>
    </location>
</feature>
<feature type="region of interest" description="Disordered" evidence="18">
    <location>
        <begin position="661"/>
        <end position="708"/>
    </location>
</feature>
<dbReference type="InterPro" id="IPR023346">
    <property type="entry name" value="Lysozyme-like_dom_sf"/>
</dbReference>
<evidence type="ECO:0000259" key="19">
    <source>
        <dbReference type="Pfam" id="PF00905"/>
    </source>
</evidence>
<keyword evidence="7" id="KW-0812">Transmembrane</keyword>
<keyword evidence="8" id="KW-0378">Hydrolase</keyword>
<dbReference type="InterPro" id="IPR001460">
    <property type="entry name" value="PCN-bd_Tpept"/>
</dbReference>
<dbReference type="NCBIfam" id="TIGR02074">
    <property type="entry name" value="PBP_1a_fam"/>
    <property type="match status" value="1"/>
</dbReference>
<dbReference type="GO" id="GO:0030288">
    <property type="term" value="C:outer membrane-bounded periplasmic space"/>
    <property type="evidence" value="ECO:0007669"/>
    <property type="project" value="TreeGrafter"/>
</dbReference>
<keyword evidence="9" id="KW-0133">Cell shape</keyword>
<evidence type="ECO:0000256" key="13">
    <source>
        <dbReference type="ARBA" id="ARBA00023268"/>
    </source>
</evidence>
<keyword evidence="11" id="KW-1133">Transmembrane helix</keyword>
<protein>
    <recommendedName>
        <fullName evidence="15">peptidoglycan glycosyltransferase</fullName>
        <ecNumber evidence="15">2.4.99.28</ecNumber>
    </recommendedName>
</protein>
<organism evidence="21 22">
    <name type="scientific">Eiseniibacteriota bacterium</name>
    <dbReference type="NCBI Taxonomy" id="2212470"/>
    <lineage>
        <taxon>Bacteria</taxon>
        <taxon>Candidatus Eiseniibacteriota</taxon>
    </lineage>
</organism>
<evidence type="ECO:0000256" key="3">
    <source>
        <dbReference type="ARBA" id="ARBA00022645"/>
    </source>
</evidence>
<evidence type="ECO:0000256" key="8">
    <source>
        <dbReference type="ARBA" id="ARBA00022801"/>
    </source>
</evidence>
<dbReference type="AlphaFoldDB" id="A0A9D6QNZ4"/>
<evidence type="ECO:0000256" key="12">
    <source>
        <dbReference type="ARBA" id="ARBA00023136"/>
    </source>
</evidence>
<evidence type="ECO:0000256" key="11">
    <source>
        <dbReference type="ARBA" id="ARBA00022989"/>
    </source>
</evidence>
<keyword evidence="5" id="KW-0328">Glycosyltransferase</keyword>
<dbReference type="GO" id="GO:0016020">
    <property type="term" value="C:membrane"/>
    <property type="evidence" value="ECO:0007669"/>
    <property type="project" value="UniProtKB-SubCell"/>
</dbReference>
<gene>
    <name evidence="21" type="ORF">HY076_04045</name>
</gene>
<keyword evidence="13" id="KW-0511">Multifunctional enzyme</keyword>
<dbReference type="Pfam" id="PF00905">
    <property type="entry name" value="Transpeptidase"/>
    <property type="match status" value="1"/>
</dbReference>
<evidence type="ECO:0000256" key="15">
    <source>
        <dbReference type="ARBA" id="ARBA00044770"/>
    </source>
</evidence>